<dbReference type="SUPFAM" id="SSF51905">
    <property type="entry name" value="FAD/NAD(P)-binding domain"/>
    <property type="match status" value="2"/>
</dbReference>
<accession>A0AAW0M936</accession>
<dbReference type="GO" id="GO:0032259">
    <property type="term" value="P:methylation"/>
    <property type="evidence" value="ECO:0007669"/>
    <property type="project" value="UniProtKB-KW"/>
</dbReference>
<dbReference type="InterPro" id="IPR036188">
    <property type="entry name" value="FAD/NAD-bd_sf"/>
</dbReference>
<keyword evidence="1" id="KW-0489">Methyltransferase</keyword>
<dbReference type="EMBL" id="PKMF04000009">
    <property type="protein sequence ID" value="KAK7859951.1"/>
    <property type="molecule type" value="Genomic_DNA"/>
</dbReference>
<dbReference type="Gene3D" id="3.40.50.150">
    <property type="entry name" value="Vaccinia Virus protein VP39"/>
    <property type="match status" value="1"/>
</dbReference>
<dbReference type="CDD" id="cd02440">
    <property type="entry name" value="AdoMet_MTases"/>
    <property type="match status" value="1"/>
</dbReference>
<evidence type="ECO:0000313" key="2">
    <source>
        <dbReference type="Proteomes" id="UP000237347"/>
    </source>
</evidence>
<dbReference type="InterPro" id="IPR026669">
    <property type="entry name" value="Arsenite_MeTrfase-like"/>
</dbReference>
<comment type="caution">
    <text evidence="1">The sequence shown here is derived from an EMBL/GenBank/DDBJ whole genome shotgun (WGS) entry which is preliminary data.</text>
</comment>
<reference evidence="1 2" key="1">
    <citation type="journal article" date="2018" name="Sci. Data">
        <title>The draft genome sequence of cork oak.</title>
        <authorList>
            <person name="Ramos A.M."/>
            <person name="Usie A."/>
            <person name="Barbosa P."/>
            <person name="Barros P.M."/>
            <person name="Capote T."/>
            <person name="Chaves I."/>
            <person name="Simoes F."/>
            <person name="Abreu I."/>
            <person name="Carrasquinho I."/>
            <person name="Faro C."/>
            <person name="Guimaraes J.B."/>
            <person name="Mendonca D."/>
            <person name="Nobrega F."/>
            <person name="Rodrigues L."/>
            <person name="Saibo N.J.M."/>
            <person name="Varela M.C."/>
            <person name="Egas C."/>
            <person name="Matos J."/>
            <person name="Miguel C.M."/>
            <person name="Oliveira M.M."/>
            <person name="Ricardo C.P."/>
            <person name="Goncalves S."/>
        </authorList>
    </citation>
    <scope>NUCLEOTIDE SEQUENCE [LARGE SCALE GENOMIC DNA]</scope>
    <source>
        <strain evidence="2">cv. HL8</strain>
    </source>
</reference>
<name>A0AAW0M936_QUESU</name>
<dbReference type="Pfam" id="PF02353">
    <property type="entry name" value="CMAS"/>
    <property type="match status" value="1"/>
</dbReference>
<organism evidence="1 2">
    <name type="scientific">Quercus suber</name>
    <name type="common">Cork oak</name>
    <dbReference type="NCBI Taxonomy" id="58331"/>
    <lineage>
        <taxon>Eukaryota</taxon>
        <taxon>Viridiplantae</taxon>
        <taxon>Streptophyta</taxon>
        <taxon>Embryophyta</taxon>
        <taxon>Tracheophyta</taxon>
        <taxon>Spermatophyta</taxon>
        <taxon>Magnoliopsida</taxon>
        <taxon>eudicotyledons</taxon>
        <taxon>Gunneridae</taxon>
        <taxon>Pentapetalae</taxon>
        <taxon>rosids</taxon>
        <taxon>fabids</taxon>
        <taxon>Fagales</taxon>
        <taxon>Fagaceae</taxon>
        <taxon>Quercus</taxon>
    </lineage>
</organism>
<dbReference type="Proteomes" id="UP000237347">
    <property type="component" value="Unassembled WGS sequence"/>
</dbReference>
<keyword evidence="2" id="KW-1185">Reference proteome</keyword>
<dbReference type="AlphaFoldDB" id="A0AAW0M936"/>
<dbReference type="PANTHER" id="PTHR43675:SF30">
    <property type="entry name" value="CYCLOPROPANE-FATTY-ACYL-PHOSPHOLIPID SYNTHASE"/>
    <property type="match status" value="1"/>
</dbReference>
<protein>
    <submittedName>
        <fullName evidence="1">Tuberculostearic acid methyltransferase ufaa1</fullName>
    </submittedName>
</protein>
<gene>
    <name evidence="1" type="primary">ufaA1_11</name>
    <name evidence="1" type="ORF">CFP56_000339</name>
</gene>
<evidence type="ECO:0000313" key="1">
    <source>
        <dbReference type="EMBL" id="KAK7859951.1"/>
    </source>
</evidence>
<dbReference type="SUPFAM" id="SSF53335">
    <property type="entry name" value="S-adenosyl-L-methionine-dependent methyltransferases"/>
    <property type="match status" value="1"/>
</dbReference>
<proteinExistence type="predicted"/>
<dbReference type="InterPro" id="IPR029063">
    <property type="entry name" value="SAM-dependent_MTases_sf"/>
</dbReference>
<sequence>MMEFFESLGVDMETSDMSFSVSLDKGHGCEWGSRNGVKRLYIYCSYLELLENNPDIDRNETLGQFIKSRGYSELFQKAYLVPICGSIWSCPSDRVLSFSAFSVLSFCRNHHLLQLFGRPQWHTVRWRSHCYVKKVREVLESKGCQIRTRSEVTYPNMMEFFESLGVDMETSDMSFSVSLDKGHGCEWGSRNGVKRLYIYCSYLELLENNPDIDRNETLGQFIKSRGYSELFQKAYLVPICGSIWSCPSDRVLSFSAFSVLSFCRNHHLLQLFGRPQWHTVRWRSHCYVKKVREVLESKGCQIRTRSEVHSVATNDEGCIVFCGDDSKEMYNGCILAVHAPDAVELLGDQATFNERRILGAFQYVYSDIFLHRDKNLMPENPAAWSAWNFLGSTESKLCLTYWLNVLQNIDETSPPFLVTLNPGHTPKHTLLKWSTGHPVPSIAASKASLECDKIQGKRGIWFCGAYQGYGFHEDGLKAGMAAAHSMLGKSCALLSNPKHMVPSLIETGARLCVTRFLGHYISTGCLILLEEGGTLFTFEGSMKKCSLKTVLRVHSPQFYWKVMTQADLGLADAYIHGDFSFVDEKEGLLNLFKILIASRDVNSSISKLSSKRGWWTPPLYTASVASAKYFLQHVLRQNTLTQARRNISLHYDLSNELFGLFLDETMTYSCAVFKSEDEDLKDAQLRKISLLIEKARIDKKHEVLEIGCGWGTLAIEVVKQTGCKYTGITLSEEQLKFAERKVKEAGLQDRIKFLLCDYRQLPKTYKYDRIISCEMIEAVGHEFMEEFFRCCESVLAEDGLLVLQFISIPDERYDEYRQSSDFIKEYIFPGGCLPSLSRITSAMAASSRLCMEHLENIGIHYYQTLRYWRRNFLEKQRKILALGFNEKFIRTWEYYFDYSAAGFESRTLGNYQVVFSRPGNVEAFSNPYHNFPSAC</sequence>
<keyword evidence="1" id="KW-0808">Transferase</keyword>
<dbReference type="PANTHER" id="PTHR43675">
    <property type="entry name" value="ARSENITE METHYLTRANSFERASE"/>
    <property type="match status" value="1"/>
</dbReference>
<dbReference type="GO" id="GO:0008168">
    <property type="term" value="F:methyltransferase activity"/>
    <property type="evidence" value="ECO:0007669"/>
    <property type="project" value="UniProtKB-KW"/>
</dbReference>